<evidence type="ECO:0000256" key="2">
    <source>
        <dbReference type="ARBA" id="ARBA00023125"/>
    </source>
</evidence>
<dbReference type="Proteomes" id="UP000535890">
    <property type="component" value="Unassembled WGS sequence"/>
</dbReference>
<proteinExistence type="predicted"/>
<dbReference type="SMART" id="SM00421">
    <property type="entry name" value="HTH_LUXR"/>
    <property type="match status" value="1"/>
</dbReference>
<gene>
    <name evidence="5" type="ORF">BJ983_000363</name>
</gene>
<keyword evidence="6" id="KW-1185">Reference proteome</keyword>
<dbReference type="GO" id="GO:0006355">
    <property type="term" value="P:regulation of DNA-templated transcription"/>
    <property type="evidence" value="ECO:0007669"/>
    <property type="project" value="InterPro"/>
</dbReference>
<evidence type="ECO:0000256" key="1">
    <source>
        <dbReference type="ARBA" id="ARBA00023015"/>
    </source>
</evidence>
<sequence>MTAPDPAPVDLPGGGAAAARAALAGDSDTALRLADDALRTGDGPDRLLGARVLAAVLPQRGLLARAAEVHRWLARQGAGTPGAVVSLLGTGSPAEARAAVAPADDVLPGLRDGADALTAEGLLASIDGRDRTAGTSLSLLVRATTSLAASGEQSPAADSPAALGALLALHRGEPELAEPLLDLAVDADLGGPALRRRHVLLRAWSAMLRDDEAAARAALAVADDLPGTPEPRDALMTVACEVALARRAGDTRRLLDLWASARQALLRHPVDLYCLLPVGELAIAAARLGEGRWVDPHLAEATALLAALGDPPSWSTAWHWARLHAAITADDHDAARAHAAALEDAAQANDRAVAPARAARVWLAVLAGDIDADAVTATATALRAVGLGWDGARLAGEAAIRTTDRADSAALLACARALQAGRVPTAPGPAPEPLPDAGTSRTVAVTRARREASATLTDRERDIAELVLEGLTYREIAGRLFLSTKTVEHHVARIRRRLGSESRAELFSELKVLVACEH</sequence>
<dbReference type="PROSITE" id="PS50043">
    <property type="entry name" value="HTH_LUXR_2"/>
    <property type="match status" value="1"/>
</dbReference>
<dbReference type="RefSeq" id="WP_179792226.1">
    <property type="nucleotide sequence ID" value="NZ_BAABHP010000030.1"/>
</dbReference>
<dbReference type="CDD" id="cd06170">
    <property type="entry name" value="LuxR_C_like"/>
    <property type="match status" value="1"/>
</dbReference>
<dbReference type="EMBL" id="JACCBN010000001">
    <property type="protein sequence ID" value="NYD34261.1"/>
    <property type="molecule type" value="Genomic_DNA"/>
</dbReference>
<name>A0A7Y9DRM5_9PSEU</name>
<reference evidence="5 6" key="1">
    <citation type="submission" date="2020-07" db="EMBL/GenBank/DDBJ databases">
        <title>Sequencing the genomes of 1000 actinobacteria strains.</title>
        <authorList>
            <person name="Klenk H.-P."/>
        </authorList>
    </citation>
    <scope>NUCLEOTIDE SEQUENCE [LARGE SCALE GENOMIC DNA]</scope>
    <source>
        <strain evidence="5 6">DSM 45772</strain>
    </source>
</reference>
<comment type="caution">
    <text evidence="5">The sequence shown here is derived from an EMBL/GenBank/DDBJ whole genome shotgun (WGS) entry which is preliminary data.</text>
</comment>
<evidence type="ECO:0000313" key="6">
    <source>
        <dbReference type="Proteomes" id="UP000535890"/>
    </source>
</evidence>
<keyword evidence="2 5" id="KW-0238">DNA-binding</keyword>
<dbReference type="PROSITE" id="PS00622">
    <property type="entry name" value="HTH_LUXR_1"/>
    <property type="match status" value="1"/>
</dbReference>
<dbReference type="InterPro" id="IPR036388">
    <property type="entry name" value="WH-like_DNA-bd_sf"/>
</dbReference>
<dbReference type="Pfam" id="PF00196">
    <property type="entry name" value="GerE"/>
    <property type="match status" value="1"/>
</dbReference>
<dbReference type="InterPro" id="IPR000792">
    <property type="entry name" value="Tscrpt_reg_LuxR_C"/>
</dbReference>
<accession>A0A7Y9DRM5</accession>
<dbReference type="PANTHER" id="PTHR44688">
    <property type="entry name" value="DNA-BINDING TRANSCRIPTIONAL ACTIVATOR DEVR_DOSR"/>
    <property type="match status" value="1"/>
</dbReference>
<dbReference type="InterPro" id="IPR016032">
    <property type="entry name" value="Sig_transdc_resp-reg_C-effctor"/>
</dbReference>
<dbReference type="SUPFAM" id="SSF46894">
    <property type="entry name" value="C-terminal effector domain of the bipartite response regulators"/>
    <property type="match status" value="1"/>
</dbReference>
<evidence type="ECO:0000313" key="5">
    <source>
        <dbReference type="EMBL" id="NYD34261.1"/>
    </source>
</evidence>
<evidence type="ECO:0000259" key="4">
    <source>
        <dbReference type="PROSITE" id="PS50043"/>
    </source>
</evidence>
<organism evidence="5 6">
    <name type="scientific">Actinomycetospora corticicola</name>
    <dbReference type="NCBI Taxonomy" id="663602"/>
    <lineage>
        <taxon>Bacteria</taxon>
        <taxon>Bacillati</taxon>
        <taxon>Actinomycetota</taxon>
        <taxon>Actinomycetes</taxon>
        <taxon>Pseudonocardiales</taxon>
        <taxon>Pseudonocardiaceae</taxon>
        <taxon>Actinomycetospora</taxon>
    </lineage>
</organism>
<protein>
    <submittedName>
        <fullName evidence="5">DNA-binding CsgD family transcriptional regulator</fullName>
    </submittedName>
</protein>
<dbReference type="GO" id="GO:0003677">
    <property type="term" value="F:DNA binding"/>
    <property type="evidence" value="ECO:0007669"/>
    <property type="project" value="UniProtKB-KW"/>
</dbReference>
<feature type="domain" description="HTH luxR-type" evidence="4">
    <location>
        <begin position="449"/>
        <end position="514"/>
    </location>
</feature>
<keyword evidence="1" id="KW-0805">Transcription regulation</keyword>
<evidence type="ECO:0000256" key="3">
    <source>
        <dbReference type="ARBA" id="ARBA00023163"/>
    </source>
</evidence>
<dbReference type="Gene3D" id="1.10.10.10">
    <property type="entry name" value="Winged helix-like DNA-binding domain superfamily/Winged helix DNA-binding domain"/>
    <property type="match status" value="1"/>
</dbReference>
<dbReference type="PANTHER" id="PTHR44688:SF16">
    <property type="entry name" value="DNA-BINDING TRANSCRIPTIONAL ACTIVATOR DEVR_DOSR"/>
    <property type="match status" value="1"/>
</dbReference>
<keyword evidence="3" id="KW-0804">Transcription</keyword>
<dbReference type="AlphaFoldDB" id="A0A7Y9DRM5"/>
<dbReference type="PRINTS" id="PR00038">
    <property type="entry name" value="HTHLUXR"/>
</dbReference>